<dbReference type="Gene3D" id="3.90.245.10">
    <property type="entry name" value="Ribonucleoside hydrolase-like"/>
    <property type="match status" value="1"/>
</dbReference>
<dbReference type="RefSeq" id="WP_301132138.1">
    <property type="nucleotide sequence ID" value="NZ_BAAAGR010000001.1"/>
</dbReference>
<comment type="caution">
    <text evidence="5">The sequence shown here is derived from an EMBL/GenBank/DDBJ whole genome shotgun (WGS) entry which is preliminary data.</text>
</comment>
<organism evidence="5 7">
    <name type="scientific">Microbacterium aurantiacum</name>
    <dbReference type="NCBI Taxonomy" id="162393"/>
    <lineage>
        <taxon>Bacteria</taxon>
        <taxon>Bacillati</taxon>
        <taxon>Actinomycetota</taxon>
        <taxon>Actinomycetes</taxon>
        <taxon>Micrococcales</taxon>
        <taxon>Microbacteriaceae</taxon>
        <taxon>Microbacterium</taxon>
    </lineage>
</organism>
<name>A0AAJ2HF56_9MICO</name>
<dbReference type="PANTHER" id="PTHR12304:SF4">
    <property type="entry name" value="URIDINE NUCLEOSIDASE"/>
    <property type="match status" value="1"/>
</dbReference>
<evidence type="ECO:0000259" key="3">
    <source>
        <dbReference type="Pfam" id="PF01156"/>
    </source>
</evidence>
<protein>
    <submittedName>
        <fullName evidence="5">Nucleoside hydrolase</fullName>
    </submittedName>
</protein>
<gene>
    <name evidence="4" type="ORF">KZC48_01800</name>
    <name evidence="5" type="ORF">KZC50_01955</name>
</gene>
<dbReference type="Proteomes" id="UP001172731">
    <property type="component" value="Unassembled WGS sequence"/>
</dbReference>
<sequence>MTRIPADDRITEPEAPTWRLGETPWQTIAPAAGPGMRVIIDNDFSGDPDDLYQLVHHLLSPGVDIRLIVASHLRADDPFDPSGRSAENAERVVRDLFGRMGLTSTEVIRRGSDAPLLDRTTPRPAPAVDAIIAEAMRDDDTPLFYVAGGGLTDLASALLVEPAIAARMTLVWIGGEEHEGLAVPPPGAMATEYNLLIDVVAGQVVFGDSALPIWQIPRDVYRQCLVSDAELRRRVATAGALGRHLYGEIAAVVAMAGSFLGGVAETYALGDSPLVLLTALRSLFEPDPSSSRYVVRPTPALDDTGSYVAVAGARPMRVYTQVDTRLMFEDLYLKLAEFAEWRAAGAGTAS</sequence>
<dbReference type="InterPro" id="IPR023186">
    <property type="entry name" value="IUNH"/>
</dbReference>
<dbReference type="AlphaFoldDB" id="A0AAJ2HF56"/>
<keyword evidence="6" id="KW-1185">Reference proteome</keyword>
<dbReference type="EMBL" id="JAHWXH010000001">
    <property type="protein sequence ID" value="MDS0244372.1"/>
    <property type="molecule type" value="Genomic_DNA"/>
</dbReference>
<dbReference type="GeneID" id="301456952"/>
<dbReference type="EMBL" id="JAHWXI010000001">
    <property type="protein sequence ID" value="MDN4463139.1"/>
    <property type="molecule type" value="Genomic_DNA"/>
</dbReference>
<reference evidence="5 7" key="1">
    <citation type="submission" date="2021-06" db="EMBL/GenBank/DDBJ databases">
        <title>Genome-based taxonomic framework of Microbacterium strains isolated from marine environment, the description of four new species and reclassification of four preexisting species.</title>
        <authorList>
            <person name="Lee S.D."/>
            <person name="Kim S.-M."/>
            <person name="Byeon Y.-S."/>
            <person name="Yang H.L."/>
            <person name="Kim I.S."/>
        </authorList>
    </citation>
    <scope>NUCLEOTIDE SEQUENCE [LARGE SCALE GENOMIC DNA]</scope>
    <source>
        <strain evidence="4">KACC 20510</strain>
        <strain evidence="5 7">KACC 20514</strain>
    </source>
</reference>
<dbReference type="GO" id="GO:0005829">
    <property type="term" value="C:cytosol"/>
    <property type="evidence" value="ECO:0007669"/>
    <property type="project" value="TreeGrafter"/>
</dbReference>
<dbReference type="Proteomes" id="UP001183582">
    <property type="component" value="Unassembled WGS sequence"/>
</dbReference>
<keyword evidence="2" id="KW-0326">Glycosidase</keyword>
<dbReference type="Pfam" id="PF01156">
    <property type="entry name" value="IU_nuc_hydro"/>
    <property type="match status" value="1"/>
</dbReference>
<accession>A0AAJ2HF56</accession>
<dbReference type="GO" id="GO:0008477">
    <property type="term" value="F:purine nucleosidase activity"/>
    <property type="evidence" value="ECO:0007669"/>
    <property type="project" value="TreeGrafter"/>
</dbReference>
<dbReference type="GO" id="GO:0006152">
    <property type="term" value="P:purine nucleoside catabolic process"/>
    <property type="evidence" value="ECO:0007669"/>
    <property type="project" value="TreeGrafter"/>
</dbReference>
<evidence type="ECO:0000313" key="4">
    <source>
        <dbReference type="EMBL" id="MDN4463139.1"/>
    </source>
</evidence>
<keyword evidence="1 5" id="KW-0378">Hydrolase</keyword>
<evidence type="ECO:0000313" key="7">
    <source>
        <dbReference type="Proteomes" id="UP001183582"/>
    </source>
</evidence>
<dbReference type="SUPFAM" id="SSF53590">
    <property type="entry name" value="Nucleoside hydrolase"/>
    <property type="match status" value="1"/>
</dbReference>
<evidence type="ECO:0000256" key="1">
    <source>
        <dbReference type="ARBA" id="ARBA00022801"/>
    </source>
</evidence>
<evidence type="ECO:0000313" key="6">
    <source>
        <dbReference type="Proteomes" id="UP001172731"/>
    </source>
</evidence>
<dbReference type="InterPro" id="IPR001910">
    <property type="entry name" value="Inosine/uridine_hydrolase_dom"/>
</dbReference>
<dbReference type="PANTHER" id="PTHR12304">
    <property type="entry name" value="INOSINE-URIDINE PREFERRING NUCLEOSIDE HYDROLASE"/>
    <property type="match status" value="1"/>
</dbReference>
<dbReference type="InterPro" id="IPR036452">
    <property type="entry name" value="Ribo_hydro-like"/>
</dbReference>
<evidence type="ECO:0000313" key="5">
    <source>
        <dbReference type="EMBL" id="MDS0244372.1"/>
    </source>
</evidence>
<proteinExistence type="predicted"/>
<evidence type="ECO:0000256" key="2">
    <source>
        <dbReference type="ARBA" id="ARBA00023295"/>
    </source>
</evidence>
<feature type="domain" description="Inosine/uridine-preferring nucleoside hydrolase" evidence="3">
    <location>
        <begin position="38"/>
        <end position="248"/>
    </location>
</feature>